<dbReference type="Gene3D" id="3.40.50.10600">
    <property type="entry name" value="SpoIIaa-like domains"/>
    <property type="match status" value="2"/>
</dbReference>
<dbReference type="Pfam" id="PF11964">
    <property type="entry name" value="SpoIIAA-like"/>
    <property type="match status" value="2"/>
</dbReference>
<name>A0A1M5L2T8_9RHOB</name>
<dbReference type="InterPro" id="IPR036513">
    <property type="entry name" value="STAS_dom_sf"/>
</dbReference>
<dbReference type="RefSeq" id="WP_072898367.1">
    <property type="nucleotide sequence ID" value="NZ_FQXB01000001.1"/>
</dbReference>
<keyword evidence="2" id="KW-1185">Reference proteome</keyword>
<dbReference type="Proteomes" id="UP000184074">
    <property type="component" value="Unassembled WGS sequence"/>
</dbReference>
<proteinExistence type="predicted"/>
<gene>
    <name evidence="1" type="ORF">SAMN05444003_0038</name>
</gene>
<dbReference type="InterPro" id="IPR038396">
    <property type="entry name" value="SpoIIAA-like_sf"/>
</dbReference>
<sequence>MIDVSTKMDGALIVATLSGEVSGDDYTKALLPVVEKGIETHDMVKMLIVAGDEFEDFDVDAAWEDIKMGVSHWRGFERIAVATDKTWMRRGIRVASPVFPCPMNVFTMAEQDDALRWLQESLGSIHVTDLGDATMRVNLLGEVDASAYENASANLDAKIAESESFKLLLDVTEFTGWQGVSAMGAHLSLVRQHAPIAEKVAIIGNKSWQRFSEKIGSAFLSAEVKYFDEAEEDAAKVWLSE</sequence>
<protein>
    <submittedName>
        <fullName evidence="1">SpoIIAA-like</fullName>
    </submittedName>
</protein>
<accession>A0A1M5L2T8</accession>
<reference evidence="1 2" key="1">
    <citation type="submission" date="2016-11" db="EMBL/GenBank/DDBJ databases">
        <authorList>
            <person name="Jaros S."/>
            <person name="Januszkiewicz K."/>
            <person name="Wedrychowicz H."/>
        </authorList>
    </citation>
    <scope>NUCLEOTIDE SEQUENCE [LARGE SCALE GENOMIC DNA]</scope>
    <source>
        <strain evidence="1 2">DSM 28715</strain>
    </source>
</reference>
<dbReference type="EMBL" id="FQXB01000001">
    <property type="protein sequence ID" value="SHG58733.1"/>
    <property type="molecule type" value="Genomic_DNA"/>
</dbReference>
<dbReference type="AlphaFoldDB" id="A0A1M5L2T8"/>
<dbReference type="OrthoDB" id="9811577at2"/>
<dbReference type="STRING" id="1508389.SAMN05444003_0038"/>
<evidence type="ECO:0000313" key="2">
    <source>
        <dbReference type="Proteomes" id="UP000184074"/>
    </source>
</evidence>
<dbReference type="InterPro" id="IPR021866">
    <property type="entry name" value="SpoIIAA-like"/>
</dbReference>
<evidence type="ECO:0000313" key="1">
    <source>
        <dbReference type="EMBL" id="SHG58733.1"/>
    </source>
</evidence>
<dbReference type="SUPFAM" id="SSF52091">
    <property type="entry name" value="SpoIIaa-like"/>
    <property type="match status" value="2"/>
</dbReference>
<organism evidence="1 2">
    <name type="scientific">Cognatiyoonia sediminum</name>
    <dbReference type="NCBI Taxonomy" id="1508389"/>
    <lineage>
        <taxon>Bacteria</taxon>
        <taxon>Pseudomonadati</taxon>
        <taxon>Pseudomonadota</taxon>
        <taxon>Alphaproteobacteria</taxon>
        <taxon>Rhodobacterales</taxon>
        <taxon>Paracoccaceae</taxon>
        <taxon>Cognatiyoonia</taxon>
    </lineage>
</organism>